<protein>
    <submittedName>
        <fullName evidence="1">Uncharacterized protein</fullName>
    </submittedName>
</protein>
<dbReference type="EMBL" id="FUWU01000068">
    <property type="protein sequence ID" value="SKA13362.1"/>
    <property type="molecule type" value="Genomic_DNA"/>
</dbReference>
<accession>A0A1T4RBC7</accession>
<dbReference type="Pfam" id="PF25753">
    <property type="entry name" value="SF0329"/>
    <property type="match status" value="1"/>
</dbReference>
<dbReference type="STRING" id="28122.SAMN02745108_02638"/>
<evidence type="ECO:0000313" key="2">
    <source>
        <dbReference type="Proteomes" id="UP000190449"/>
    </source>
</evidence>
<reference evidence="1 2" key="1">
    <citation type="submission" date="2017-02" db="EMBL/GenBank/DDBJ databases">
        <authorList>
            <person name="Peterson S.W."/>
        </authorList>
    </citation>
    <scope>NUCLEOTIDE SEQUENCE [LARGE SCALE GENOMIC DNA]</scope>
    <source>
        <strain evidence="1 2">ATCC 43854</strain>
    </source>
</reference>
<dbReference type="AlphaFoldDB" id="A0A1T4RBC7"/>
<sequence>MWSKTRQVLESRLAENLKGRVSYHYDVYRTKGCKEKHDWWTEMHVLSIIVDGEAWFCTNPQFYHQYYRDGFYRFDEKSENEIIRETGLVAGGFWDAKAMEYIHEYLSELSIDQAITHDNYFIRLLAVLDARLGKRKIKALMDNIENEPEWFRKWILLRNA</sequence>
<dbReference type="RefSeq" id="WP_078777313.1">
    <property type="nucleotide sequence ID" value="NZ_FUWU01000068.1"/>
</dbReference>
<evidence type="ECO:0000313" key="1">
    <source>
        <dbReference type="EMBL" id="SKA13362.1"/>
    </source>
</evidence>
<dbReference type="Proteomes" id="UP000190449">
    <property type="component" value="Unassembled WGS sequence"/>
</dbReference>
<name>A0A1T4RBC7_9BACT</name>
<gene>
    <name evidence="1" type="ORF">SAMN02745108_02638</name>
</gene>
<dbReference type="InterPro" id="IPR057955">
    <property type="entry name" value="SF0329-like"/>
</dbReference>
<proteinExistence type="predicted"/>
<organism evidence="1 2">
    <name type="scientific">Fibrobacter intestinalis</name>
    <dbReference type="NCBI Taxonomy" id="28122"/>
    <lineage>
        <taxon>Bacteria</taxon>
        <taxon>Pseudomonadati</taxon>
        <taxon>Fibrobacterota</taxon>
        <taxon>Fibrobacteria</taxon>
        <taxon>Fibrobacterales</taxon>
        <taxon>Fibrobacteraceae</taxon>
        <taxon>Fibrobacter</taxon>
    </lineage>
</organism>